<evidence type="ECO:0000313" key="1">
    <source>
        <dbReference type="EMBL" id="SVB02498.1"/>
    </source>
</evidence>
<sequence>MASREFATDLVNEGHTASEEKLHAELAANPLTFEGAEKTQAGDVPVELLQPSDLGAIYDDAAKHVCGQAWAVIDSVHQPDKVIPQLLEMLREVLMASFRFKPEKRRHQDNARIALSVVSLDKVVGNANLKELYVRVSEDGQMHYVEDYEDGTFVDLFALREYKPAGLASAARKEAEENETEALQTGRKYLYTVGRTNRLFGDSPSELINGCVKGDDGTTKVF</sequence>
<reference evidence="1" key="1">
    <citation type="submission" date="2018-05" db="EMBL/GenBank/DDBJ databases">
        <authorList>
            <person name="Lanie J.A."/>
            <person name="Ng W.-L."/>
            <person name="Kazmierczak K.M."/>
            <person name="Andrzejewski T.M."/>
            <person name="Davidsen T.M."/>
            <person name="Wayne K.J."/>
            <person name="Tettelin H."/>
            <person name="Glass J.I."/>
            <person name="Rusch D."/>
            <person name="Podicherti R."/>
            <person name="Tsui H.-C.T."/>
            <person name="Winkler M.E."/>
        </authorList>
    </citation>
    <scope>NUCLEOTIDE SEQUENCE</scope>
</reference>
<dbReference type="AlphaFoldDB" id="A0A382AM15"/>
<proteinExistence type="predicted"/>
<dbReference type="EMBL" id="UINC01025946">
    <property type="protein sequence ID" value="SVB02498.1"/>
    <property type="molecule type" value="Genomic_DNA"/>
</dbReference>
<protein>
    <submittedName>
        <fullName evidence="1">Uncharacterized protein</fullName>
    </submittedName>
</protein>
<name>A0A382AM15_9ZZZZ</name>
<accession>A0A382AM15</accession>
<organism evidence="1">
    <name type="scientific">marine metagenome</name>
    <dbReference type="NCBI Taxonomy" id="408172"/>
    <lineage>
        <taxon>unclassified sequences</taxon>
        <taxon>metagenomes</taxon>
        <taxon>ecological metagenomes</taxon>
    </lineage>
</organism>
<gene>
    <name evidence="1" type="ORF">METZ01_LOCUS155352</name>
</gene>
<feature type="non-terminal residue" evidence="1">
    <location>
        <position position="222"/>
    </location>
</feature>